<dbReference type="InterPro" id="IPR018486">
    <property type="entry name" value="Hemopexin_CS"/>
</dbReference>
<dbReference type="PANTHER" id="PTHR22917">
    <property type="entry name" value="HEMOPEXIN DOMAIN-CONTAINING PROTEIN"/>
    <property type="match status" value="1"/>
</dbReference>
<keyword evidence="5" id="KW-1015">Disulfide bond</keyword>
<dbReference type="InterPro" id="IPR036375">
    <property type="entry name" value="Hemopexin-like_dom_sf"/>
</dbReference>
<evidence type="ECO:0000256" key="5">
    <source>
        <dbReference type="ARBA" id="ARBA00023157"/>
    </source>
</evidence>
<organism evidence="8 9">
    <name type="scientific">Apodemus speciosus</name>
    <name type="common">Large Japanese field mouse</name>
    <dbReference type="NCBI Taxonomy" id="105296"/>
    <lineage>
        <taxon>Eukaryota</taxon>
        <taxon>Metazoa</taxon>
        <taxon>Chordata</taxon>
        <taxon>Craniata</taxon>
        <taxon>Vertebrata</taxon>
        <taxon>Euteleostomi</taxon>
        <taxon>Mammalia</taxon>
        <taxon>Eutheria</taxon>
        <taxon>Euarchontoglires</taxon>
        <taxon>Glires</taxon>
        <taxon>Rodentia</taxon>
        <taxon>Myomorpha</taxon>
        <taxon>Muroidea</taxon>
        <taxon>Muridae</taxon>
        <taxon>Murinae</taxon>
        <taxon>Apodemus</taxon>
    </lineage>
</organism>
<protein>
    <submittedName>
        <fullName evidence="8">Hemopexin</fullName>
    </submittedName>
</protein>
<feature type="repeat" description="Hemopexin" evidence="7">
    <location>
        <begin position="228"/>
        <end position="274"/>
    </location>
</feature>
<dbReference type="InterPro" id="IPR000585">
    <property type="entry name" value="Hemopexin-like_dom"/>
</dbReference>
<dbReference type="CDD" id="cd00094">
    <property type="entry name" value="HX"/>
    <property type="match status" value="2"/>
</dbReference>
<evidence type="ECO:0000256" key="7">
    <source>
        <dbReference type="PROSITE-ProRule" id="PRU01011"/>
    </source>
</evidence>
<reference evidence="8 9" key="1">
    <citation type="submission" date="2024-08" db="EMBL/GenBank/DDBJ databases">
        <title>The draft genome of Apodemus speciosus.</title>
        <authorList>
            <person name="Nabeshima K."/>
            <person name="Suzuki S."/>
            <person name="Onuma M."/>
        </authorList>
    </citation>
    <scope>NUCLEOTIDE SEQUENCE [LARGE SCALE GENOMIC DNA]</scope>
    <source>
        <strain evidence="8">IB14-021</strain>
    </source>
</reference>
<sequence>MGEQPQKGTIRPILMYEHRHLSVFERSHWTWAGHSWKFAEGVLLSMAGTAVALNILVLLGLCGSLAVANPLPTAHGRVAEGENGTKPDSMIEHCSDTWSFDATTMDHNGTMLFFKGEFVWRGHSGTRELISDRWKNPITSVDAAFRGPDSVFLIKEDKVWIYPPEKKENGYPKLFQEEFPGIPYPVDAAVECHRGECPSEGVLFFQGNRKWFWDFATRTQKERSWPAVGNCTAALRWLERYYCFQGNKFLRFNPVTGEVPPRYPLDARDYFISCPGRGAMADTEMELLVGIAPILCIHVVAQIPACLHCCLTIVAPPMPSLCSHYWRLDSSRDGWHSWPIAHHWPQGPSTVDAAFSWDDKVYLIQGTQVYVFLTKGGNNLVSGYPKRLEKELGSPPGISLETIDAAFSCPGSSRLYVTSGRRLWWLDLKLGAQATWAELSWPHEKVDGALCLDTPLGPNSCSSKGPSLYLIHGPHLYCYSSLDKLNAAKSLPPPQKVNSILGCSQ</sequence>
<keyword evidence="9" id="KW-1185">Reference proteome</keyword>
<keyword evidence="4" id="KW-0677">Repeat</keyword>
<evidence type="ECO:0000256" key="1">
    <source>
        <dbReference type="ARBA" id="ARBA00004613"/>
    </source>
</evidence>
<dbReference type="SMART" id="SM00120">
    <property type="entry name" value="HX"/>
    <property type="match status" value="4"/>
</dbReference>
<dbReference type="EMBL" id="BAAFST010000007">
    <property type="protein sequence ID" value="GAB1292493.1"/>
    <property type="molecule type" value="Genomic_DNA"/>
</dbReference>
<accession>A0ABQ0EZY1</accession>
<dbReference type="PANTHER" id="PTHR22917:SF9">
    <property type="entry name" value="HEMOPEXIN"/>
    <property type="match status" value="1"/>
</dbReference>
<feature type="repeat" description="Hemopexin" evidence="7">
    <location>
        <begin position="138"/>
        <end position="182"/>
    </location>
</feature>
<dbReference type="PROSITE" id="PS51642">
    <property type="entry name" value="HEMOPEXIN_2"/>
    <property type="match status" value="5"/>
</dbReference>
<feature type="repeat" description="Hemopexin" evidence="7">
    <location>
        <begin position="183"/>
        <end position="227"/>
    </location>
</feature>
<dbReference type="Pfam" id="PF00045">
    <property type="entry name" value="Hemopexin"/>
    <property type="match status" value="4"/>
</dbReference>
<evidence type="ECO:0000313" key="9">
    <source>
        <dbReference type="Proteomes" id="UP001623349"/>
    </source>
</evidence>
<evidence type="ECO:0000313" key="8">
    <source>
        <dbReference type="EMBL" id="GAB1292493.1"/>
    </source>
</evidence>
<evidence type="ECO:0000256" key="3">
    <source>
        <dbReference type="ARBA" id="ARBA00022729"/>
    </source>
</evidence>
<dbReference type="InterPro" id="IPR018487">
    <property type="entry name" value="Hemopexin-like_repeat"/>
</dbReference>
<dbReference type="SUPFAM" id="SSF50923">
    <property type="entry name" value="Hemopexin-like domain"/>
    <property type="match status" value="2"/>
</dbReference>
<name>A0ABQ0EZY1_APOSI</name>
<keyword evidence="3" id="KW-0732">Signal</keyword>
<evidence type="ECO:0000256" key="6">
    <source>
        <dbReference type="ARBA" id="ARBA00023180"/>
    </source>
</evidence>
<dbReference type="Gene3D" id="2.110.10.10">
    <property type="entry name" value="Hemopexin-like domain"/>
    <property type="match status" value="2"/>
</dbReference>
<feature type="repeat" description="Hemopexin" evidence="7">
    <location>
        <begin position="348"/>
        <end position="395"/>
    </location>
</feature>
<keyword evidence="2" id="KW-0964">Secreted</keyword>
<proteinExistence type="predicted"/>
<evidence type="ECO:0000256" key="4">
    <source>
        <dbReference type="ARBA" id="ARBA00022737"/>
    </source>
</evidence>
<dbReference type="Proteomes" id="UP001623349">
    <property type="component" value="Unassembled WGS sequence"/>
</dbReference>
<dbReference type="PROSITE" id="PS00024">
    <property type="entry name" value="HEMOPEXIN"/>
    <property type="match status" value="1"/>
</dbReference>
<comment type="caution">
    <text evidence="8">The sequence shown here is derived from an EMBL/GenBank/DDBJ whole genome shotgun (WGS) entry which is preliminary data.</text>
</comment>
<feature type="repeat" description="Hemopexin" evidence="7">
    <location>
        <begin position="97"/>
        <end position="137"/>
    </location>
</feature>
<gene>
    <name evidence="8" type="ORF">APTSU1_000772400</name>
</gene>
<evidence type="ECO:0000256" key="2">
    <source>
        <dbReference type="ARBA" id="ARBA00022525"/>
    </source>
</evidence>
<dbReference type="InterPro" id="IPR051298">
    <property type="entry name" value="Heme_transport/Cell_adhesion"/>
</dbReference>
<comment type="subcellular location">
    <subcellularLocation>
        <location evidence="1">Secreted</location>
    </subcellularLocation>
</comment>
<keyword evidence="6" id="KW-0325">Glycoprotein</keyword>